<dbReference type="PANTHER" id="PTHR43520:SF5">
    <property type="entry name" value="CATION-TRANSPORTING P-TYPE ATPASE-RELATED"/>
    <property type="match status" value="1"/>
</dbReference>
<dbReference type="Gene3D" id="3.40.1110.10">
    <property type="entry name" value="Calcium-transporting ATPase, cytoplasmic domain N"/>
    <property type="match status" value="1"/>
</dbReference>
<evidence type="ECO:0000256" key="13">
    <source>
        <dbReference type="SAM" id="Phobius"/>
    </source>
</evidence>
<dbReference type="NCBIfam" id="TIGR01494">
    <property type="entry name" value="ATPase_P-type"/>
    <property type="match status" value="1"/>
</dbReference>
<keyword evidence="8" id="KW-0460">Magnesium</keyword>
<dbReference type="SUPFAM" id="SSF55008">
    <property type="entry name" value="HMA, heavy metal-associated domain"/>
    <property type="match status" value="1"/>
</dbReference>
<dbReference type="InterPro" id="IPR001757">
    <property type="entry name" value="P_typ_ATPase"/>
</dbReference>
<dbReference type="GO" id="GO:0016887">
    <property type="term" value="F:ATP hydrolysis activity"/>
    <property type="evidence" value="ECO:0007669"/>
    <property type="project" value="InterPro"/>
</dbReference>
<feature type="transmembrane region" description="Helical" evidence="13">
    <location>
        <begin position="421"/>
        <end position="439"/>
    </location>
</feature>
<dbReference type="SUPFAM" id="SSF56784">
    <property type="entry name" value="HAD-like"/>
    <property type="match status" value="1"/>
</dbReference>
<dbReference type="Pfam" id="PF00702">
    <property type="entry name" value="Hydrolase"/>
    <property type="match status" value="1"/>
</dbReference>
<dbReference type="InterPro" id="IPR023299">
    <property type="entry name" value="ATPase_P-typ_cyto_dom_N"/>
</dbReference>
<proteinExistence type="inferred from homology"/>
<feature type="transmembrane region" description="Helical" evidence="13">
    <location>
        <begin position="771"/>
        <end position="795"/>
    </location>
</feature>
<comment type="similarity">
    <text evidence="2">Belongs to the cation transport ATPase (P-type) (TC 3.A.3) family. Type IB subfamily.</text>
</comment>
<dbReference type="InterPro" id="IPR036412">
    <property type="entry name" value="HAD-like_sf"/>
</dbReference>
<comment type="caution">
    <text evidence="15">The sequence shown here is derived from an EMBL/GenBank/DDBJ whole genome shotgun (WGS) entry which is preliminary data.</text>
</comment>
<dbReference type="Gene3D" id="3.40.50.1000">
    <property type="entry name" value="HAD superfamily/HAD-like"/>
    <property type="match status" value="1"/>
</dbReference>
<organism evidence="15 16">
    <name type="scientific">Christiangramia gaetbulicola</name>
    <dbReference type="NCBI Taxonomy" id="703340"/>
    <lineage>
        <taxon>Bacteria</taxon>
        <taxon>Pseudomonadati</taxon>
        <taxon>Bacteroidota</taxon>
        <taxon>Flavobacteriia</taxon>
        <taxon>Flavobacteriales</taxon>
        <taxon>Flavobacteriaceae</taxon>
        <taxon>Christiangramia</taxon>
    </lineage>
</organism>
<dbReference type="PANTHER" id="PTHR43520">
    <property type="entry name" value="ATP7, ISOFORM B"/>
    <property type="match status" value="1"/>
</dbReference>
<feature type="transmembrane region" description="Helical" evidence="13">
    <location>
        <begin position="234"/>
        <end position="253"/>
    </location>
</feature>
<dbReference type="AlphaFoldDB" id="A0A2T6ACW4"/>
<name>A0A2T6ACW4_9FLAO</name>
<dbReference type="InterPro" id="IPR036163">
    <property type="entry name" value="HMA_dom_sf"/>
</dbReference>
<dbReference type="SUPFAM" id="SSF81653">
    <property type="entry name" value="Calcium ATPase, transduction domain A"/>
    <property type="match status" value="1"/>
</dbReference>
<evidence type="ECO:0000256" key="10">
    <source>
        <dbReference type="ARBA" id="ARBA00022989"/>
    </source>
</evidence>
<keyword evidence="16" id="KW-1185">Reference proteome</keyword>
<evidence type="ECO:0000256" key="11">
    <source>
        <dbReference type="ARBA" id="ARBA00023065"/>
    </source>
</evidence>
<evidence type="ECO:0000259" key="14">
    <source>
        <dbReference type="PROSITE" id="PS50846"/>
    </source>
</evidence>
<evidence type="ECO:0000256" key="9">
    <source>
        <dbReference type="ARBA" id="ARBA00022967"/>
    </source>
</evidence>
<dbReference type="RefSeq" id="WP_108173025.1">
    <property type="nucleotide sequence ID" value="NZ_QBKQ01000004.1"/>
</dbReference>
<protein>
    <submittedName>
        <fullName evidence="15">Cu+-exporting ATPase</fullName>
    </submittedName>
</protein>
<feature type="transmembrane region" description="Helical" evidence="13">
    <location>
        <begin position="259"/>
        <end position="280"/>
    </location>
</feature>
<dbReference type="PRINTS" id="PR00943">
    <property type="entry name" value="CUATPASE"/>
</dbReference>
<dbReference type="PROSITE" id="PS50846">
    <property type="entry name" value="HMA_2"/>
    <property type="match status" value="1"/>
</dbReference>
<evidence type="ECO:0000256" key="2">
    <source>
        <dbReference type="ARBA" id="ARBA00006024"/>
    </source>
</evidence>
<reference evidence="15 16" key="1">
    <citation type="submission" date="2018-04" db="EMBL/GenBank/DDBJ databases">
        <title>Genomic Encyclopedia of Archaeal and Bacterial Type Strains, Phase II (KMG-II): from individual species to whole genera.</title>
        <authorList>
            <person name="Goeker M."/>
        </authorList>
    </citation>
    <scope>NUCLEOTIDE SEQUENCE [LARGE SCALE GENOMIC DNA]</scope>
    <source>
        <strain evidence="15 16">DSM 23082</strain>
    </source>
</reference>
<sequence length="801" mass="90381">MELCFHCGEECLDETILYSEKTFCCSGCKTVFEILNSNDLTYYYDLEKNPGISPKIREGKYDYLENSEIMGKLLEFDHGTTQIVSFDIPSIHCSSCIWILENLHKLHKGIKSSQVDFPKKKIRLSFSSEEISLKNLVLLLCRIGYEPNISLDNYEERESNVDRSLIYKLGVAGFAFGNIMFLSFPEYFEINEFWLDQFKHLFRWLMFSFSLPVVFYSGRDYFTSAYKGLRSGILNIDVPIALGILVLFLRSTAEIVLDLGTGFFDSLSGLVFFLLLGKFFQQKTYSFLSFERDYKSYFPIAVTRVSTEAGKITEEQIQVYKIQKGDRIIIRNEELIPMDAILIKGDASIDYSFVTGEAEPVAKVSGEKLFAGGRQQGGIIEIEALKPVKQSYLTQLWSDEVFSKDKNSAFQNLTNKISKRFTYAVLSIAVLSAIFWMFYDASKAWNVFTAVLIIACPCAIALAAPFTLGNMLRIFGKNQLYLKDTNIIEQTANIDTVVFDKTGTITANDKSRIEYEGLELTEEEKSLLGGSLRASNHPLSRSLYNILDKNNISTPEDFTEHTGLGLETSYRDLNLKIGSSTFMNSSEILVPERPAEKKNEKTSVHISSNNQYKGCFSFHNSYREGLSELFKELSTDRQLIILSGDNDGERERLSRLVPEGTRMYFDQKPGDKLQFIKELQKQGNKVMMVGDGLNDAGALAQSDVGIVISEDINVFSPACDGILDAKRFRDLGSFFKLSERSIKVIKLSFLLSLCYNLIGLTFAVSGNLMPVVAAILMPLSSISIVIFTTLATQFLSKKLKN</sequence>
<keyword evidence="7" id="KW-0479">Metal-binding</keyword>
<keyword evidence="9" id="KW-1278">Translocase</keyword>
<evidence type="ECO:0000313" key="16">
    <source>
        <dbReference type="Proteomes" id="UP000244174"/>
    </source>
</evidence>
<dbReference type="Gene3D" id="3.30.70.100">
    <property type="match status" value="1"/>
</dbReference>
<evidence type="ECO:0000256" key="6">
    <source>
        <dbReference type="ARBA" id="ARBA00022692"/>
    </source>
</evidence>
<dbReference type="InterPro" id="IPR018303">
    <property type="entry name" value="ATPase_P-typ_P_site"/>
</dbReference>
<evidence type="ECO:0000256" key="7">
    <source>
        <dbReference type="ARBA" id="ARBA00022723"/>
    </source>
</evidence>
<feature type="transmembrane region" description="Helical" evidence="13">
    <location>
        <begin position="744"/>
        <end position="765"/>
    </location>
</feature>
<feature type="transmembrane region" description="Helical" evidence="13">
    <location>
        <begin position="204"/>
        <end position="222"/>
    </location>
</feature>
<dbReference type="CDD" id="cd00371">
    <property type="entry name" value="HMA"/>
    <property type="match status" value="1"/>
</dbReference>
<dbReference type="InterPro" id="IPR023298">
    <property type="entry name" value="ATPase_P-typ_TM_dom_sf"/>
</dbReference>
<dbReference type="EMBL" id="QBKQ01000004">
    <property type="protein sequence ID" value="PTX41651.1"/>
    <property type="molecule type" value="Genomic_DNA"/>
</dbReference>
<dbReference type="InterPro" id="IPR008250">
    <property type="entry name" value="ATPase_P-typ_transduc_dom_A_sf"/>
</dbReference>
<keyword evidence="3" id="KW-0813">Transport</keyword>
<dbReference type="GO" id="GO:0005886">
    <property type="term" value="C:plasma membrane"/>
    <property type="evidence" value="ECO:0007669"/>
    <property type="project" value="UniProtKB-SubCell"/>
</dbReference>
<dbReference type="InterPro" id="IPR006121">
    <property type="entry name" value="HMA_dom"/>
</dbReference>
<dbReference type="InterPro" id="IPR021993">
    <property type="entry name" value="ATPase-cat-bd"/>
</dbReference>
<dbReference type="InterPro" id="IPR059000">
    <property type="entry name" value="ATPase_P-type_domA"/>
</dbReference>
<evidence type="ECO:0000313" key="15">
    <source>
        <dbReference type="EMBL" id="PTX41651.1"/>
    </source>
</evidence>
<feature type="transmembrane region" description="Helical" evidence="13">
    <location>
        <begin position="165"/>
        <end position="184"/>
    </location>
</feature>
<dbReference type="Gene3D" id="2.70.150.10">
    <property type="entry name" value="Calcium-transporting ATPase, cytoplasmic transduction domain A"/>
    <property type="match status" value="1"/>
</dbReference>
<keyword evidence="6 13" id="KW-0812">Transmembrane</keyword>
<dbReference type="Pfam" id="PF00122">
    <property type="entry name" value="E1-E2_ATPase"/>
    <property type="match status" value="1"/>
</dbReference>
<dbReference type="GO" id="GO:0055070">
    <property type="term" value="P:copper ion homeostasis"/>
    <property type="evidence" value="ECO:0007669"/>
    <property type="project" value="TreeGrafter"/>
</dbReference>
<evidence type="ECO:0000256" key="4">
    <source>
        <dbReference type="ARBA" id="ARBA00022475"/>
    </source>
</evidence>
<evidence type="ECO:0000256" key="1">
    <source>
        <dbReference type="ARBA" id="ARBA00004651"/>
    </source>
</evidence>
<gene>
    <name evidence="15" type="ORF">C8P64_3150</name>
</gene>
<feature type="domain" description="HMA" evidence="14">
    <location>
        <begin position="82"/>
        <end position="148"/>
    </location>
</feature>
<comment type="subcellular location">
    <subcellularLocation>
        <location evidence="1">Cell membrane</location>
        <topology evidence="1">Multi-pass membrane protein</topology>
    </subcellularLocation>
</comment>
<dbReference type="OrthoDB" id="1521937at2"/>
<feature type="transmembrane region" description="Helical" evidence="13">
    <location>
        <begin position="445"/>
        <end position="468"/>
    </location>
</feature>
<evidence type="ECO:0000256" key="3">
    <source>
        <dbReference type="ARBA" id="ARBA00022448"/>
    </source>
</evidence>
<dbReference type="GO" id="GO:0005524">
    <property type="term" value="F:ATP binding"/>
    <property type="evidence" value="ECO:0007669"/>
    <property type="project" value="InterPro"/>
</dbReference>
<keyword evidence="11" id="KW-0406">Ion transport</keyword>
<dbReference type="SUPFAM" id="SSF81665">
    <property type="entry name" value="Calcium ATPase, transmembrane domain M"/>
    <property type="match status" value="1"/>
</dbReference>
<evidence type="ECO:0000256" key="12">
    <source>
        <dbReference type="ARBA" id="ARBA00023136"/>
    </source>
</evidence>
<dbReference type="GO" id="GO:0043682">
    <property type="term" value="F:P-type divalent copper transporter activity"/>
    <property type="evidence" value="ECO:0007669"/>
    <property type="project" value="TreeGrafter"/>
</dbReference>
<dbReference type="PROSITE" id="PS00154">
    <property type="entry name" value="ATPASE_E1_E2"/>
    <property type="match status" value="1"/>
</dbReference>
<dbReference type="GO" id="GO:0005507">
    <property type="term" value="F:copper ion binding"/>
    <property type="evidence" value="ECO:0007669"/>
    <property type="project" value="TreeGrafter"/>
</dbReference>
<keyword evidence="5" id="KW-0597">Phosphoprotein</keyword>
<dbReference type="Proteomes" id="UP000244174">
    <property type="component" value="Unassembled WGS sequence"/>
</dbReference>
<evidence type="ECO:0000256" key="5">
    <source>
        <dbReference type="ARBA" id="ARBA00022553"/>
    </source>
</evidence>
<keyword evidence="12 13" id="KW-0472">Membrane</keyword>
<accession>A0A2T6ACW4</accession>
<dbReference type="PRINTS" id="PR00119">
    <property type="entry name" value="CATATPASE"/>
</dbReference>
<keyword evidence="10 13" id="KW-1133">Transmembrane helix</keyword>
<keyword evidence="4" id="KW-1003">Cell membrane</keyword>
<dbReference type="InterPro" id="IPR023214">
    <property type="entry name" value="HAD_sf"/>
</dbReference>
<dbReference type="Pfam" id="PF12156">
    <property type="entry name" value="ATPase-cat_bd"/>
    <property type="match status" value="1"/>
</dbReference>
<evidence type="ECO:0000256" key="8">
    <source>
        <dbReference type="ARBA" id="ARBA00022842"/>
    </source>
</evidence>